<dbReference type="EMBL" id="JARQBJ010000001">
    <property type="protein sequence ID" value="MDT2809151.1"/>
    <property type="molecule type" value="Genomic_DNA"/>
</dbReference>
<dbReference type="RefSeq" id="WP_311834878.1">
    <property type="nucleotide sequence ID" value="NZ_JARQBJ010000001.1"/>
</dbReference>
<feature type="transmembrane region" description="Helical" evidence="2">
    <location>
        <begin position="158"/>
        <end position="174"/>
    </location>
</feature>
<comment type="caution">
    <text evidence="4">The sequence shown here is derived from an EMBL/GenBank/DDBJ whole genome shotgun (WGS) entry which is preliminary data.</text>
</comment>
<feature type="domain" description="Transglutaminase-like" evidence="3">
    <location>
        <begin position="460"/>
        <end position="534"/>
    </location>
</feature>
<keyword evidence="2" id="KW-0472">Membrane</keyword>
<feature type="transmembrane region" description="Helical" evidence="2">
    <location>
        <begin position="35"/>
        <end position="52"/>
    </location>
</feature>
<feature type="transmembrane region" description="Helical" evidence="2">
    <location>
        <begin position="108"/>
        <end position="127"/>
    </location>
</feature>
<organism evidence="4 5">
    <name type="scientific">Enterococcus asini</name>
    <dbReference type="NCBI Taxonomy" id="57732"/>
    <lineage>
        <taxon>Bacteria</taxon>
        <taxon>Bacillati</taxon>
        <taxon>Bacillota</taxon>
        <taxon>Bacilli</taxon>
        <taxon>Lactobacillales</taxon>
        <taxon>Enterococcaceae</taxon>
        <taxon>Enterococcus</taxon>
    </lineage>
</organism>
<dbReference type="InterPro" id="IPR002931">
    <property type="entry name" value="Transglutaminase-like"/>
</dbReference>
<keyword evidence="2" id="KW-0812">Transmembrane</keyword>
<dbReference type="InterPro" id="IPR052901">
    <property type="entry name" value="Bact_TGase-like"/>
</dbReference>
<sequence length="713" mass="80065">MRRIKDKGPLTFTMLVALLIALRQFLEIYHFTDQGFALGMVGLLCLFLWVLPHWSLRFIGGIGIYAVTLYHYFPLGQSFGGTWLAALWRQLRPLLTMVREEGFGRTPSLLAFSLVFLAVCLIAVLGIEYEVFSLSYLSLLGYFLLLSIFNHLEVLPESLIIVLCGLLAAGFRHFRSVGGTAWLRYVLLGGGLLGLLYFAAVNLPDAWVRDPLASHSVTLRNRLNEAGLYNFVAEVGVGGNTRTGFGEDDEVLGGALVDDSTVLFRATQDSPHYWRVDSKDQYTGKGWLQHTTDQPQVIEGANFTVTHSETENFLHRQEIEITFESLDTYLPLPYGNSQITLNSGFSGFVYFENSQRVNLLVNEEETRELSMLSAVPEFPVSALQQVGITQGEDFDSYLRLPGSLPQRVADLAKELTQDAVTMYDKVNAIESYLNSSPEFRYSKVDVVAPLLDQDYVDQFLFESKVGYCDNFSTAMVVMLRTLGIPARWAKGFSPGTTIPSFEERKTYEIKNLNAHSWPEVYFAGYGWIPFEPTPSFTNPARPGTPEEEVTSSSVASSEVTEVSTTTTTTQSSESQGSTSETSQVQNEQDAEDSTATTNRKISWLVLGLLLLIGALAVYRYGAYWGMWLLCRFTTQPLTKGYPYLLRHLERHIPRKSGETLLAYSEKVVAQWPELADLMELTRRYESSLYGGQKETTDSRELLLTVMKELPKKR</sequence>
<feature type="compositionally biased region" description="Low complexity" evidence="1">
    <location>
        <begin position="550"/>
        <end position="585"/>
    </location>
</feature>
<proteinExistence type="predicted"/>
<feature type="transmembrane region" description="Helical" evidence="2">
    <location>
        <begin position="181"/>
        <end position="200"/>
    </location>
</feature>
<name>A0AAW8TWT4_9ENTE</name>
<protein>
    <submittedName>
        <fullName evidence="4">DUF4129 domain-containing transglutaminase family protein</fullName>
    </submittedName>
</protein>
<dbReference type="InterPro" id="IPR025403">
    <property type="entry name" value="TgpA-like_C"/>
</dbReference>
<feature type="region of interest" description="Disordered" evidence="1">
    <location>
        <begin position="536"/>
        <end position="593"/>
    </location>
</feature>
<feature type="transmembrane region" description="Helical" evidence="2">
    <location>
        <begin position="601"/>
        <end position="621"/>
    </location>
</feature>
<dbReference type="PANTHER" id="PTHR42736:SF1">
    <property type="entry name" value="PROTEIN-GLUTAMINE GAMMA-GLUTAMYLTRANSFERASE"/>
    <property type="match status" value="1"/>
</dbReference>
<evidence type="ECO:0000313" key="5">
    <source>
        <dbReference type="Proteomes" id="UP001256711"/>
    </source>
</evidence>
<dbReference type="SUPFAM" id="SSF54001">
    <property type="entry name" value="Cysteine proteinases"/>
    <property type="match status" value="1"/>
</dbReference>
<evidence type="ECO:0000256" key="1">
    <source>
        <dbReference type="SAM" id="MobiDB-lite"/>
    </source>
</evidence>
<dbReference type="InterPro" id="IPR038765">
    <property type="entry name" value="Papain-like_cys_pep_sf"/>
</dbReference>
<dbReference type="AlphaFoldDB" id="A0AAW8TWT4"/>
<keyword evidence="2" id="KW-1133">Transmembrane helix</keyword>
<dbReference type="Pfam" id="PF01841">
    <property type="entry name" value="Transglut_core"/>
    <property type="match status" value="1"/>
</dbReference>
<feature type="transmembrane region" description="Helical" evidence="2">
    <location>
        <begin position="64"/>
        <end position="88"/>
    </location>
</feature>
<dbReference type="Proteomes" id="UP001256711">
    <property type="component" value="Unassembled WGS sequence"/>
</dbReference>
<dbReference type="Pfam" id="PF13559">
    <property type="entry name" value="DUF4129"/>
    <property type="match status" value="1"/>
</dbReference>
<reference evidence="4" key="1">
    <citation type="submission" date="2023-03" db="EMBL/GenBank/DDBJ databases">
        <authorList>
            <person name="Shen W."/>
            <person name="Cai J."/>
        </authorList>
    </citation>
    <scope>NUCLEOTIDE SEQUENCE</scope>
    <source>
        <strain evidence="4">B226-2</strain>
    </source>
</reference>
<evidence type="ECO:0000259" key="3">
    <source>
        <dbReference type="SMART" id="SM00460"/>
    </source>
</evidence>
<dbReference type="PANTHER" id="PTHR42736">
    <property type="entry name" value="PROTEIN-GLUTAMINE GAMMA-GLUTAMYLTRANSFERASE"/>
    <property type="match status" value="1"/>
</dbReference>
<evidence type="ECO:0000313" key="4">
    <source>
        <dbReference type="EMBL" id="MDT2809151.1"/>
    </source>
</evidence>
<dbReference type="Gene3D" id="3.10.620.30">
    <property type="match status" value="1"/>
</dbReference>
<accession>A0AAW8TWT4</accession>
<evidence type="ECO:0000256" key="2">
    <source>
        <dbReference type="SAM" id="Phobius"/>
    </source>
</evidence>
<feature type="transmembrane region" description="Helical" evidence="2">
    <location>
        <begin position="134"/>
        <end position="152"/>
    </location>
</feature>
<dbReference type="SMART" id="SM00460">
    <property type="entry name" value="TGc"/>
    <property type="match status" value="1"/>
</dbReference>
<gene>
    <name evidence="4" type="ORF">P7H43_01420</name>
</gene>